<dbReference type="RefSeq" id="XP_068355967.1">
    <property type="nucleotide sequence ID" value="XM_068507037.1"/>
</dbReference>
<sequence>MHPQETSQGEALTEKVQYETIQKVQHLWEEYENYLTLIYSIDQRNNEEMRKNQQKEKKIDDIMKNIELFTQSYTSYCQIYERIDNLFDSLNEELGALENYISSNGDISPAFISRVEAASNLLECTSNLRKMLPNPSNHSQS</sequence>
<accession>A0A1J4JUK1</accession>
<protein>
    <submittedName>
        <fullName evidence="1">Uncharacterized protein</fullName>
    </submittedName>
</protein>
<proteinExistence type="predicted"/>
<dbReference type="EMBL" id="MLAK01000850">
    <property type="protein sequence ID" value="OHT02831.1"/>
    <property type="molecule type" value="Genomic_DNA"/>
</dbReference>
<dbReference type="AlphaFoldDB" id="A0A1J4JUK1"/>
<gene>
    <name evidence="1" type="ORF">TRFO_29896</name>
</gene>
<name>A0A1J4JUK1_9EUKA</name>
<evidence type="ECO:0000313" key="1">
    <source>
        <dbReference type="EMBL" id="OHT02831.1"/>
    </source>
</evidence>
<reference evidence="1" key="1">
    <citation type="submission" date="2016-10" db="EMBL/GenBank/DDBJ databases">
        <authorList>
            <person name="Benchimol M."/>
            <person name="Almeida L.G."/>
            <person name="Vasconcelos A.T."/>
            <person name="Perreira-Neves A."/>
            <person name="Rosa I.A."/>
            <person name="Tasca T."/>
            <person name="Bogo M.R."/>
            <person name="de Souza W."/>
        </authorList>
    </citation>
    <scope>NUCLEOTIDE SEQUENCE [LARGE SCALE GENOMIC DNA]</scope>
    <source>
        <strain evidence="1">K</strain>
    </source>
</reference>
<keyword evidence="2" id="KW-1185">Reference proteome</keyword>
<dbReference type="Proteomes" id="UP000179807">
    <property type="component" value="Unassembled WGS sequence"/>
</dbReference>
<dbReference type="GeneID" id="94841741"/>
<dbReference type="VEuPathDB" id="TrichDB:TRFO_29896"/>
<evidence type="ECO:0000313" key="2">
    <source>
        <dbReference type="Proteomes" id="UP000179807"/>
    </source>
</evidence>
<organism evidence="1 2">
    <name type="scientific">Tritrichomonas foetus</name>
    <dbReference type="NCBI Taxonomy" id="1144522"/>
    <lineage>
        <taxon>Eukaryota</taxon>
        <taxon>Metamonada</taxon>
        <taxon>Parabasalia</taxon>
        <taxon>Tritrichomonadida</taxon>
        <taxon>Tritrichomonadidae</taxon>
        <taxon>Tritrichomonas</taxon>
    </lineage>
</organism>
<comment type="caution">
    <text evidence="1">The sequence shown here is derived from an EMBL/GenBank/DDBJ whole genome shotgun (WGS) entry which is preliminary data.</text>
</comment>